<dbReference type="InterPro" id="IPR019734">
    <property type="entry name" value="TPR_rpt"/>
</dbReference>
<keyword evidence="2 3" id="KW-0802">TPR repeat</keyword>
<protein>
    <submittedName>
        <fullName evidence="6">Tetratricopeptide repeat protein</fullName>
    </submittedName>
</protein>
<dbReference type="SMART" id="SM00028">
    <property type="entry name" value="TPR"/>
    <property type="match status" value="4"/>
</dbReference>
<dbReference type="Pfam" id="PF13424">
    <property type="entry name" value="TPR_12"/>
    <property type="match status" value="1"/>
</dbReference>
<reference evidence="6 7" key="1">
    <citation type="submission" date="2020-04" db="EMBL/GenBank/DDBJ databases">
        <title>Flammeovirga sp. SR4, a novel species isolated from seawater.</title>
        <authorList>
            <person name="Wang X."/>
        </authorList>
    </citation>
    <scope>NUCLEOTIDE SEQUENCE [LARGE SCALE GENOMIC DNA]</scope>
    <source>
        <strain evidence="6 7">ATCC 23126</strain>
    </source>
</reference>
<keyword evidence="5" id="KW-1133">Transmembrane helix</keyword>
<gene>
    <name evidence="6" type="ORF">HHU12_27480</name>
</gene>
<dbReference type="SUPFAM" id="SSF48452">
    <property type="entry name" value="TPR-like"/>
    <property type="match status" value="2"/>
</dbReference>
<dbReference type="PANTHER" id="PTHR45641">
    <property type="entry name" value="TETRATRICOPEPTIDE REPEAT PROTEIN (AFU_ORTHOLOGUE AFUA_6G03870)"/>
    <property type="match status" value="1"/>
</dbReference>
<proteinExistence type="predicted"/>
<dbReference type="Gene3D" id="1.10.10.10">
    <property type="entry name" value="Winged helix-like DNA-binding domain superfamily/Winged helix DNA-binding domain"/>
    <property type="match status" value="1"/>
</dbReference>
<keyword evidence="4" id="KW-0175">Coiled coil</keyword>
<comment type="caution">
    <text evidence="6">The sequence shown here is derived from an EMBL/GenBank/DDBJ whole genome shotgun (WGS) entry which is preliminary data.</text>
</comment>
<feature type="transmembrane region" description="Helical" evidence="5">
    <location>
        <begin position="359"/>
        <end position="379"/>
    </location>
</feature>
<feature type="coiled-coil region" evidence="4">
    <location>
        <begin position="383"/>
        <end position="410"/>
    </location>
</feature>
<dbReference type="SUPFAM" id="SSF46894">
    <property type="entry name" value="C-terminal effector domain of the bipartite response regulators"/>
    <property type="match status" value="1"/>
</dbReference>
<dbReference type="GO" id="GO:0006355">
    <property type="term" value="P:regulation of DNA-templated transcription"/>
    <property type="evidence" value="ECO:0007669"/>
    <property type="project" value="InterPro"/>
</dbReference>
<organism evidence="6 7">
    <name type="scientific">Flammeovirga aprica JL-4</name>
    <dbReference type="NCBI Taxonomy" id="694437"/>
    <lineage>
        <taxon>Bacteria</taxon>
        <taxon>Pseudomonadati</taxon>
        <taxon>Bacteroidota</taxon>
        <taxon>Cytophagia</taxon>
        <taxon>Cytophagales</taxon>
        <taxon>Flammeovirgaceae</taxon>
        <taxon>Flammeovirga</taxon>
    </lineage>
</organism>
<evidence type="ECO:0000256" key="3">
    <source>
        <dbReference type="PROSITE-ProRule" id="PRU00339"/>
    </source>
</evidence>
<dbReference type="InterPro" id="IPR016032">
    <property type="entry name" value="Sig_transdc_resp-reg_C-effctor"/>
</dbReference>
<sequence>MNIHKNYLLAIFLLLQLNSKGFGFQNQQNENLSIVVQLQNANSLLNANPDSALLLYKGVVEIFKASKDTTNVIKCHIGMADVYKNKGQYSLSYDHLWEGLLLAKQKKAIFLQSEIYADISVLYSLFEKYTMSIEYLRMALFQVKTLIEKKEIDPVSTISLYYSMAVQYRKAKEFSKALVYLDSCRAVGVEYSKDPIKNTAYVGTEKGIVSLYLNNLEEAEYHLLESERYFVNHNNAFQVIVYNFLGNLYQKKGESTKAISAYQKALKLMEVFHTHNDYRVEILQHLSGIYEKENQTQLSLESLKEANAISDSLYNIKSIYNNRLFQIKDKYRETLQLKNIQLNEQEQTIEESTLLKTRLLIVIGLLLFTLILSGFLFYLKSKIKRIKIERQRYETQMQMEKERAEEIMKIKSKELTANTLLFIEKEQTIKELLAVIKEKVPSSFNKINAQIAQSNTDMWERFNTLFIEVDADFYRRLRQKFPELSPTELKHCALIKLKFNTKEMAQLLNISLNSVQISRHRIRKKMSLERNENLSTYIGDL</sequence>
<dbReference type="RefSeq" id="WP_169659944.1">
    <property type="nucleotide sequence ID" value="NZ_JABANE010000112.1"/>
</dbReference>
<dbReference type="Gene3D" id="1.25.40.10">
    <property type="entry name" value="Tetratricopeptide repeat domain"/>
    <property type="match status" value="2"/>
</dbReference>
<keyword evidence="7" id="KW-1185">Reference proteome</keyword>
<name>A0A7X9RZT5_9BACT</name>
<dbReference type="EMBL" id="JABANE010000112">
    <property type="protein sequence ID" value="NME71738.1"/>
    <property type="molecule type" value="Genomic_DNA"/>
</dbReference>
<keyword evidence="5" id="KW-0812">Transmembrane</keyword>
<evidence type="ECO:0000313" key="6">
    <source>
        <dbReference type="EMBL" id="NME71738.1"/>
    </source>
</evidence>
<dbReference type="InterPro" id="IPR036388">
    <property type="entry name" value="WH-like_DNA-bd_sf"/>
</dbReference>
<evidence type="ECO:0000313" key="7">
    <source>
        <dbReference type="Proteomes" id="UP000576082"/>
    </source>
</evidence>
<dbReference type="InterPro" id="IPR011990">
    <property type="entry name" value="TPR-like_helical_dom_sf"/>
</dbReference>
<keyword evidence="1" id="KW-0677">Repeat</keyword>
<accession>A0A7X9RZT5</accession>
<dbReference type="PANTHER" id="PTHR45641:SF19">
    <property type="entry name" value="NEPHROCYSTIN-3"/>
    <property type="match status" value="1"/>
</dbReference>
<evidence type="ECO:0000256" key="5">
    <source>
        <dbReference type="SAM" id="Phobius"/>
    </source>
</evidence>
<dbReference type="Proteomes" id="UP000576082">
    <property type="component" value="Unassembled WGS sequence"/>
</dbReference>
<dbReference type="PROSITE" id="PS50005">
    <property type="entry name" value="TPR"/>
    <property type="match status" value="1"/>
</dbReference>
<evidence type="ECO:0000256" key="1">
    <source>
        <dbReference type="ARBA" id="ARBA00022737"/>
    </source>
</evidence>
<keyword evidence="5" id="KW-0472">Membrane</keyword>
<dbReference type="GO" id="GO:0003677">
    <property type="term" value="F:DNA binding"/>
    <property type="evidence" value="ECO:0007669"/>
    <property type="project" value="InterPro"/>
</dbReference>
<evidence type="ECO:0000256" key="2">
    <source>
        <dbReference type="ARBA" id="ARBA00022803"/>
    </source>
</evidence>
<evidence type="ECO:0000256" key="4">
    <source>
        <dbReference type="SAM" id="Coils"/>
    </source>
</evidence>
<feature type="repeat" description="TPR" evidence="3">
    <location>
        <begin position="239"/>
        <end position="272"/>
    </location>
</feature>
<dbReference type="AlphaFoldDB" id="A0A7X9RZT5"/>